<dbReference type="WBParaSite" id="ES5_v2.g30676.t1">
    <property type="protein sequence ID" value="ES5_v2.g30676.t1"/>
    <property type="gene ID" value="ES5_v2.g30676"/>
</dbReference>
<name>A0AC34GMA3_9BILA</name>
<evidence type="ECO:0000313" key="2">
    <source>
        <dbReference type="WBParaSite" id="ES5_v2.g30676.t1"/>
    </source>
</evidence>
<accession>A0AC34GMA3</accession>
<dbReference type="Proteomes" id="UP000887579">
    <property type="component" value="Unplaced"/>
</dbReference>
<sequence length="78" mass="8462">MMSSGGTTENHHHHHHHQSQVSLGGYMTVDQSSNVVGVNDGFIEDVTLCDKLDKLNDNFVVSTDDEVSLSNGTSFTSL</sequence>
<proteinExistence type="predicted"/>
<organism evidence="1 2">
    <name type="scientific">Panagrolaimus sp. ES5</name>
    <dbReference type="NCBI Taxonomy" id="591445"/>
    <lineage>
        <taxon>Eukaryota</taxon>
        <taxon>Metazoa</taxon>
        <taxon>Ecdysozoa</taxon>
        <taxon>Nematoda</taxon>
        <taxon>Chromadorea</taxon>
        <taxon>Rhabditida</taxon>
        <taxon>Tylenchina</taxon>
        <taxon>Panagrolaimomorpha</taxon>
        <taxon>Panagrolaimoidea</taxon>
        <taxon>Panagrolaimidae</taxon>
        <taxon>Panagrolaimus</taxon>
    </lineage>
</organism>
<protein>
    <submittedName>
        <fullName evidence="2">Uncharacterized protein</fullName>
    </submittedName>
</protein>
<reference evidence="2" key="1">
    <citation type="submission" date="2022-11" db="UniProtKB">
        <authorList>
            <consortium name="WormBaseParasite"/>
        </authorList>
    </citation>
    <scope>IDENTIFICATION</scope>
</reference>
<evidence type="ECO:0000313" key="1">
    <source>
        <dbReference type="Proteomes" id="UP000887579"/>
    </source>
</evidence>